<keyword evidence="2" id="KW-0614">Plasmid</keyword>
<dbReference type="SUPFAM" id="SSF52402">
    <property type="entry name" value="Adenine nucleotide alpha hydrolases-like"/>
    <property type="match status" value="1"/>
</dbReference>
<dbReference type="NCBIfam" id="NF041925">
    <property type="entry name" value="QatC"/>
    <property type="match status" value="1"/>
</dbReference>
<dbReference type="EMBL" id="CP032824">
    <property type="protein sequence ID" value="AYJ81134.1"/>
    <property type="molecule type" value="Genomic_DNA"/>
</dbReference>
<gene>
    <name evidence="2" type="ORF">ACRYA_a0005</name>
</gene>
<dbReference type="InterPro" id="IPR049676">
    <property type="entry name" value="QatC"/>
</dbReference>
<name>A0AAD0TV75_9BACT</name>
<evidence type="ECO:0000313" key="2">
    <source>
        <dbReference type="EMBL" id="AYJ81134.1"/>
    </source>
</evidence>
<sequence>MFKVTIEELDRKDCLLTLRLNINNEYESGLIINPYDCFTSIISNPTNSSLDVLYFTSIIYAIDKVIQRVDTFDNWSRDIEVEIPVSNVSVWNSAKDILKEAIDFLTSDNWIFNFRELEDISYFERKETLSLNINVEKICLFSGGLDSLAGAINLVDETDNILLISHVDGHGAPSTLHSELLSEIRNEYSTKNIRQASFHVYTEDEIKHEGTTRGRSILFHGIALFHAINLNINEIVTPENGVISINLPLTPSRTCSNSTKTMHPYFIKKFEEALSLLGHNIQINNPYLFKTKGEMLVENRNTDLISKLATKTLSCSHGGGHTATWYNRNSLNCGYCIPCTIRRASIHKFNNTLDRCNDYGHRLKNEDIKISSHEKRLDLLALAYFLNKNLTRAEVKREIKLMAKIDDIEEVTDMLLRGYAEIKQYINDKADDEIKGLFSCQLA</sequence>
<evidence type="ECO:0000313" key="3">
    <source>
        <dbReference type="Proteomes" id="UP000273809"/>
    </source>
</evidence>
<reference evidence="2 3" key="1">
    <citation type="submission" date="2018-10" db="EMBL/GenBank/DDBJ databases">
        <title>Complete genome sequences of Arcobacter cryaerophilus strains ATCC 43158 and ATCC 49615.</title>
        <authorList>
            <person name="Miller W.G."/>
            <person name="Yee E."/>
            <person name="Bono J.L."/>
        </authorList>
    </citation>
    <scope>NUCLEOTIDE SEQUENCE [LARGE SCALE GENOMIC DNA]</scope>
    <source>
        <strain evidence="2 3">ATCC 43158</strain>
        <plasmid evidence="3">pacry43158</plasmid>
    </source>
</reference>
<proteinExistence type="predicted"/>
<dbReference type="Proteomes" id="UP000273809">
    <property type="component" value="Plasmid pACRY43158"/>
</dbReference>
<dbReference type="KEGG" id="acre:ACRYA_a0005"/>
<dbReference type="GeneID" id="39475625"/>
<dbReference type="AlphaFoldDB" id="A0AAD0TV75"/>
<dbReference type="Pfam" id="PF06508">
    <property type="entry name" value="QueC"/>
    <property type="match status" value="1"/>
</dbReference>
<dbReference type="InterPro" id="IPR014729">
    <property type="entry name" value="Rossmann-like_a/b/a_fold"/>
</dbReference>
<keyword evidence="1" id="KW-0671">Queuosine biosynthesis</keyword>
<organism evidence="2 3">
    <name type="scientific">Aliarcobacter cryaerophilus ATCC 43158</name>
    <dbReference type="NCBI Taxonomy" id="1032070"/>
    <lineage>
        <taxon>Bacteria</taxon>
        <taxon>Pseudomonadati</taxon>
        <taxon>Campylobacterota</taxon>
        <taxon>Epsilonproteobacteria</taxon>
        <taxon>Campylobacterales</taxon>
        <taxon>Arcobacteraceae</taxon>
        <taxon>Aliarcobacter</taxon>
    </lineage>
</organism>
<accession>A0AAD0TV75</accession>
<evidence type="ECO:0000256" key="1">
    <source>
        <dbReference type="ARBA" id="ARBA00022785"/>
    </source>
</evidence>
<dbReference type="InterPro" id="IPR018317">
    <property type="entry name" value="QueC"/>
</dbReference>
<dbReference type="GO" id="GO:0008616">
    <property type="term" value="P:tRNA queuosine(34) biosynthetic process"/>
    <property type="evidence" value="ECO:0007669"/>
    <property type="project" value="UniProtKB-KW"/>
</dbReference>
<protein>
    <submittedName>
        <fullName evidence="2">Uncharacterized protein</fullName>
    </submittedName>
</protein>
<dbReference type="RefSeq" id="WP_105917948.1">
    <property type="nucleotide sequence ID" value="NZ_CP021073.1"/>
</dbReference>
<geneLocation type="plasmid" evidence="3">
    <name>pacry43158</name>
</geneLocation>
<dbReference type="Gene3D" id="3.40.50.620">
    <property type="entry name" value="HUPs"/>
    <property type="match status" value="1"/>
</dbReference>